<dbReference type="InterPro" id="IPR027417">
    <property type="entry name" value="P-loop_NTPase"/>
</dbReference>
<dbReference type="Gene3D" id="3.40.50.300">
    <property type="entry name" value="P-loop containing nucleotide triphosphate hydrolases"/>
    <property type="match status" value="1"/>
</dbReference>
<dbReference type="AlphaFoldDB" id="F4G0W6"/>
<sequence length="195" mass="22256">MIKISVLGIKEGIGKTTISLALAKELSKEGRTLLVDKTPSCGLWRKIGLDGDFACQGQLCFLKLFKRPFRIEELDEDSIKSKLISAYKERWDYVVIDNFSCAVPENPIIGLDVDSLPIFVTDPFNVRVTLEYSERFFRKYGLIINLTQREYKINKEISKLFQISVSIPVTEENDVGLFLLPLIADLKGRKQTLYE</sequence>
<feature type="domain" description="CobQ/CobB/MinD/ParA nucleotide binding" evidence="1">
    <location>
        <begin position="4"/>
        <end position="112"/>
    </location>
</feature>
<proteinExistence type="predicted"/>
<evidence type="ECO:0000259" key="1">
    <source>
        <dbReference type="Pfam" id="PF01656"/>
    </source>
</evidence>
<dbReference type="SUPFAM" id="SSF52540">
    <property type="entry name" value="P-loop containing nucleoside triphosphate hydrolases"/>
    <property type="match status" value="1"/>
</dbReference>
<dbReference type="eggNOG" id="arCOG07293">
    <property type="taxonomic scope" value="Archaea"/>
</dbReference>
<dbReference type="RefSeq" id="WP_013738423.1">
    <property type="nucleotide sequence ID" value="NC_015435.1"/>
</dbReference>
<keyword evidence="3" id="KW-1185">Reference proteome</keyword>
<dbReference type="KEGG" id="mcn:Mcup_1823"/>
<accession>F4G0W6</accession>
<dbReference type="STRING" id="1006006.Mcup_1823"/>
<protein>
    <recommendedName>
        <fullName evidence="1">CobQ/CobB/MinD/ParA nucleotide binding domain-containing protein</fullName>
    </recommendedName>
</protein>
<reference evidence="2 3" key="1">
    <citation type="journal article" date="2011" name="J. Bacteriol.">
        <title>Complete genome sequence of Metallosphaera cuprina, a metal sulfide-oxidizing archaeon from a hot spring.</title>
        <authorList>
            <person name="Liu L.J."/>
            <person name="You X.Y."/>
            <person name="Zheng H."/>
            <person name="Wang S."/>
            <person name="Jiang C.Y."/>
            <person name="Liu S.J."/>
        </authorList>
    </citation>
    <scope>NUCLEOTIDE SEQUENCE [LARGE SCALE GENOMIC DNA]</scope>
    <source>
        <strain evidence="2 3">Ar-4</strain>
    </source>
</reference>
<dbReference type="PATRIC" id="fig|1006006.8.peg.1828"/>
<gene>
    <name evidence="2" type="ordered locus">Mcup_1823</name>
</gene>
<dbReference type="Proteomes" id="UP000007812">
    <property type="component" value="Chromosome"/>
</dbReference>
<organism evidence="2 3">
    <name type="scientific">Metallosphaera cuprina (strain Ar-4)</name>
    <dbReference type="NCBI Taxonomy" id="1006006"/>
    <lineage>
        <taxon>Archaea</taxon>
        <taxon>Thermoproteota</taxon>
        <taxon>Thermoprotei</taxon>
        <taxon>Sulfolobales</taxon>
        <taxon>Sulfolobaceae</taxon>
        <taxon>Metallosphaera</taxon>
    </lineage>
</organism>
<dbReference type="EMBL" id="CP002656">
    <property type="protein sequence ID" value="AEB95925.1"/>
    <property type="molecule type" value="Genomic_DNA"/>
</dbReference>
<dbReference type="GeneID" id="10494011"/>
<name>F4G0W6_METCR</name>
<dbReference type="HOGENOM" id="CLU_1393598_0_0_2"/>
<evidence type="ECO:0000313" key="2">
    <source>
        <dbReference type="EMBL" id="AEB95925.1"/>
    </source>
</evidence>
<evidence type="ECO:0000313" key="3">
    <source>
        <dbReference type="Proteomes" id="UP000007812"/>
    </source>
</evidence>
<dbReference type="InterPro" id="IPR002586">
    <property type="entry name" value="CobQ/CobB/MinD/ParA_Nub-bd_dom"/>
</dbReference>
<dbReference type="Pfam" id="PF01656">
    <property type="entry name" value="CbiA"/>
    <property type="match status" value="1"/>
</dbReference>